<dbReference type="GO" id="GO:0035438">
    <property type="term" value="F:cyclic-di-GMP binding"/>
    <property type="evidence" value="ECO:0007669"/>
    <property type="project" value="InterPro"/>
</dbReference>
<dbReference type="AlphaFoldDB" id="A0A7W2FNW6"/>
<dbReference type="Proteomes" id="UP000571701">
    <property type="component" value="Unassembled WGS sequence"/>
</dbReference>
<organism evidence="2 3">
    <name type="scientific">Vibrio marinisediminis</name>
    <dbReference type="NCBI Taxonomy" id="2758441"/>
    <lineage>
        <taxon>Bacteria</taxon>
        <taxon>Pseudomonadati</taxon>
        <taxon>Pseudomonadota</taxon>
        <taxon>Gammaproteobacteria</taxon>
        <taxon>Vibrionales</taxon>
        <taxon>Vibrionaceae</taxon>
        <taxon>Vibrio</taxon>
    </lineage>
</organism>
<dbReference type="InterPro" id="IPR009875">
    <property type="entry name" value="PilZ_domain"/>
</dbReference>
<sequence length="121" mass="14166">MDDIDDYVQKRKYYRLKYPRRAMPIVRIDGELFHVSEISEKGIRVVMNNLTTLYRGLSLKGTLSLGVETTIKVKGTILRFDNNEVILQLTQGPSFKDMVEQQRHIRNRYPVYFARLRTSAA</sequence>
<gene>
    <name evidence="2" type="ORF">H2O73_04395</name>
</gene>
<evidence type="ECO:0000259" key="1">
    <source>
        <dbReference type="Pfam" id="PF07238"/>
    </source>
</evidence>
<evidence type="ECO:0000313" key="2">
    <source>
        <dbReference type="EMBL" id="MBA5761578.1"/>
    </source>
</evidence>
<dbReference type="Pfam" id="PF07238">
    <property type="entry name" value="PilZ"/>
    <property type="match status" value="1"/>
</dbReference>
<evidence type="ECO:0000313" key="3">
    <source>
        <dbReference type="Proteomes" id="UP000571701"/>
    </source>
</evidence>
<accession>A0A7W2FNW6</accession>
<name>A0A7W2FNW6_9VIBR</name>
<proteinExistence type="predicted"/>
<dbReference type="EMBL" id="JACFYF010000002">
    <property type="protein sequence ID" value="MBA5761578.1"/>
    <property type="molecule type" value="Genomic_DNA"/>
</dbReference>
<comment type="caution">
    <text evidence="2">The sequence shown here is derived from an EMBL/GenBank/DDBJ whole genome shotgun (WGS) entry which is preliminary data.</text>
</comment>
<dbReference type="RefSeq" id="WP_182107013.1">
    <property type="nucleotide sequence ID" value="NZ_JACFYF010000002.1"/>
</dbReference>
<protein>
    <submittedName>
        <fullName evidence="2">PilZ domain-containing protein</fullName>
    </submittedName>
</protein>
<keyword evidence="3" id="KW-1185">Reference proteome</keyword>
<reference evidence="2 3" key="1">
    <citation type="submission" date="2020-07" db="EMBL/GenBank/DDBJ databases">
        <title>Vibrio marinisediminis sp. nov., isolated from marine sediment.</title>
        <authorList>
            <person name="Ji X."/>
        </authorList>
    </citation>
    <scope>NUCLEOTIDE SEQUENCE [LARGE SCALE GENOMIC DNA]</scope>
    <source>
        <strain evidence="2 3">404</strain>
    </source>
</reference>
<feature type="domain" description="PilZ" evidence="1">
    <location>
        <begin position="9"/>
        <end position="103"/>
    </location>
</feature>